<reference evidence="4" key="1">
    <citation type="submission" date="2022-07" db="EMBL/GenBank/DDBJ databases">
        <title>Phylogenomic reconstructions and comparative analyses of Kickxellomycotina fungi.</title>
        <authorList>
            <person name="Reynolds N.K."/>
            <person name="Stajich J.E."/>
            <person name="Barry K."/>
            <person name="Grigoriev I.V."/>
            <person name="Crous P."/>
            <person name="Smith M.E."/>
        </authorList>
    </citation>
    <scope>NUCLEOTIDE SEQUENCE</scope>
    <source>
        <strain evidence="4">NBRC 100468</strain>
    </source>
</reference>
<name>A0A9W7ZZ44_9FUNG</name>
<dbReference type="GO" id="GO:0034501">
    <property type="term" value="P:protein localization to kinetochore"/>
    <property type="evidence" value="ECO:0007669"/>
    <property type="project" value="TreeGrafter"/>
</dbReference>
<gene>
    <name evidence="4" type="ORF">H4219_001837</name>
</gene>
<evidence type="ECO:0000256" key="1">
    <source>
        <dbReference type="SAM" id="Coils"/>
    </source>
</evidence>
<feature type="compositionally biased region" description="Basic and acidic residues" evidence="2">
    <location>
        <begin position="93"/>
        <end position="108"/>
    </location>
</feature>
<dbReference type="EMBL" id="JANBPU010000023">
    <property type="protein sequence ID" value="KAJ1919696.1"/>
    <property type="molecule type" value="Genomic_DNA"/>
</dbReference>
<sequence length="1083" mass="121366">MPSPRSQQQQRRRRKSMPLAALSNLEENSDGLKGEPSENSTGNSNGVHNSKRHGDKYRRASMAASMFGKPSSLASSGVEDKENSSNGNMNKHSGPEKTPEEIAKEDERRKRRQSRKSLGRRVSFAPTAHIRMFETQAEEAPQSPPKRDRSEWQWDSDDTDDTISAMSKASSKNMFEIPNVSSDGSGDKHGGLDLGLSLDSTNHSDQFDNKPSKRDNEENASFDVSIQGLSDGSIGPANASNAASTIDVDVQGSVVEPDPYHEGENFKSKSHYRSSSEDSVSMDITEVLQRSPYKHDDRSDTSDDVSFNDSHNDDTMDDSLADMDMTACLGEVTKQQADTLLNQYVLEDESLHQGEQEPEGIPSLLNEIISESKGYQMPIGSGSDTESEAGDHDDTQAVTMELTRINIDRDVDSQTPLPGRYYNEDDNESGIQEEDEIKGSHDEKTVEMDLTMPLRNVIDMQDVMSNGEDISEAKEASRDGYDVESASIDRSSPNIEVSAAVFNTNSEESEKIDSHHDPDKVKVEPNERFTSQGFMTTIEEEPESQTVHTRSMKFPTTKPESDDAMMEVKGKGQISPQSEPEKKGITLSEKLGLHFITWNQFIDLSSLSVFSFVDNYNDAVSVDQPTLSDELPENEYVSSRLVDVPESEAYYMIAKQLKKRLSESIDAINRLEKSFSDNNPGTIMDYLLAEEPERLQLESGYRRLLQKSKQDAASSVHGWGQKIIEKLNLGFQETAKFLDLEKHQVKDRSQATQKSTLELEQEKDALEQKIAEIRIHLEQELIAEKQEVKRLSEELNFESQSLADLKNKSEEVGRQGEMLSNDFSELLQRENTMVREIEEAKQVCAVNRFLTWDGVSDLKKQALLMGTAIRLNPVFVSRGEFSVEYNNSIVISISQKEDAGGSDISIKPIDNHRVESILGNSQDWKVACSIINDINAKIATTTGTLKERSCLAMRYWNQVHALLKEVQNVRLHTPVVMSYESAMSQPLVIRILFFSPRARIRFYLRFWLRVPLANHSWPLNCNIFSSNTPWDIELVYGNINISTLSTAIASFMNSASKQSPGSSESLASIFTEVNSWAEQQLFV</sequence>
<feature type="region of interest" description="Disordered" evidence="2">
    <location>
        <begin position="541"/>
        <end position="563"/>
    </location>
</feature>
<feature type="coiled-coil region" evidence="1">
    <location>
        <begin position="749"/>
        <end position="808"/>
    </location>
</feature>
<dbReference type="GO" id="GO:0000776">
    <property type="term" value="C:kinetochore"/>
    <property type="evidence" value="ECO:0007669"/>
    <property type="project" value="TreeGrafter"/>
</dbReference>
<dbReference type="Proteomes" id="UP001150538">
    <property type="component" value="Unassembled WGS sequence"/>
</dbReference>
<feature type="region of interest" description="Disordered" evidence="2">
    <location>
        <begin position="471"/>
        <end position="490"/>
    </location>
</feature>
<comment type="caution">
    <text evidence="4">The sequence shown here is derived from an EMBL/GenBank/DDBJ whole genome shotgun (WGS) entry which is preliminary data.</text>
</comment>
<dbReference type="OrthoDB" id="5592879at2759"/>
<feature type="compositionally biased region" description="Basic residues" evidence="2">
    <location>
        <begin position="109"/>
        <end position="119"/>
    </location>
</feature>
<dbReference type="InterPro" id="IPR033338">
    <property type="entry name" value="Spc105/Spc7"/>
</dbReference>
<feature type="region of interest" description="Disordered" evidence="2">
    <location>
        <begin position="1"/>
        <end position="318"/>
    </location>
</feature>
<feature type="compositionally biased region" description="Basic and acidic residues" evidence="2">
    <location>
        <begin position="205"/>
        <end position="217"/>
    </location>
</feature>
<feature type="compositionally biased region" description="Basic and acidic residues" evidence="2">
    <location>
        <begin position="258"/>
        <end position="267"/>
    </location>
</feature>
<dbReference type="GO" id="GO:1990758">
    <property type="term" value="P:mitotic sister chromatid biorientation"/>
    <property type="evidence" value="ECO:0007669"/>
    <property type="project" value="TreeGrafter"/>
</dbReference>
<dbReference type="PANTHER" id="PTHR28260:SF1">
    <property type="entry name" value="SPINDLE POLE BODY COMPONENT SPC105"/>
    <property type="match status" value="1"/>
</dbReference>
<accession>A0A9W7ZZ44</accession>
<dbReference type="SMART" id="SM00787">
    <property type="entry name" value="Spc7"/>
    <property type="match status" value="1"/>
</dbReference>
<protein>
    <recommendedName>
        <fullName evidence="3">Spc7 kinetochore protein domain-containing protein</fullName>
    </recommendedName>
</protein>
<feature type="compositionally biased region" description="Polar residues" evidence="2">
    <location>
        <begin position="162"/>
        <end position="173"/>
    </location>
</feature>
<feature type="region of interest" description="Disordered" evidence="2">
    <location>
        <begin position="411"/>
        <end position="439"/>
    </location>
</feature>
<dbReference type="PANTHER" id="PTHR28260">
    <property type="entry name" value="SPINDLE POLE BODY COMPONENT SPC105"/>
    <property type="match status" value="1"/>
</dbReference>
<feature type="compositionally biased region" description="Acidic residues" evidence="2">
    <location>
        <begin position="424"/>
        <end position="436"/>
    </location>
</feature>
<dbReference type="InterPro" id="IPR013253">
    <property type="entry name" value="Spc7_domain"/>
</dbReference>
<proteinExistence type="predicted"/>
<evidence type="ECO:0000313" key="4">
    <source>
        <dbReference type="EMBL" id="KAJ1919696.1"/>
    </source>
</evidence>
<feature type="compositionally biased region" description="Basic and acidic residues" evidence="2">
    <location>
        <begin position="471"/>
        <end position="481"/>
    </location>
</feature>
<evidence type="ECO:0000313" key="5">
    <source>
        <dbReference type="Proteomes" id="UP001150538"/>
    </source>
</evidence>
<evidence type="ECO:0000256" key="2">
    <source>
        <dbReference type="SAM" id="MobiDB-lite"/>
    </source>
</evidence>
<dbReference type="AlphaFoldDB" id="A0A9W7ZZ44"/>
<dbReference type="Pfam" id="PF08317">
    <property type="entry name" value="Spc7"/>
    <property type="match status" value="1"/>
</dbReference>
<evidence type="ECO:0000259" key="3">
    <source>
        <dbReference type="SMART" id="SM00787"/>
    </source>
</evidence>
<keyword evidence="1" id="KW-0175">Coiled coil</keyword>
<keyword evidence="5" id="KW-1185">Reference proteome</keyword>
<organism evidence="4 5">
    <name type="scientific">Mycoemilia scoparia</name>
    <dbReference type="NCBI Taxonomy" id="417184"/>
    <lineage>
        <taxon>Eukaryota</taxon>
        <taxon>Fungi</taxon>
        <taxon>Fungi incertae sedis</taxon>
        <taxon>Zoopagomycota</taxon>
        <taxon>Kickxellomycotina</taxon>
        <taxon>Kickxellomycetes</taxon>
        <taxon>Kickxellales</taxon>
        <taxon>Kickxellaceae</taxon>
        <taxon>Mycoemilia</taxon>
    </lineage>
</organism>
<feature type="compositionally biased region" description="Polar residues" evidence="2">
    <location>
        <begin position="37"/>
        <end position="48"/>
    </location>
</feature>
<feature type="domain" description="Spc7 kinetochore protein" evidence="3">
    <location>
        <begin position="586"/>
        <end position="894"/>
    </location>
</feature>
<dbReference type="GO" id="GO:0007094">
    <property type="term" value="P:mitotic spindle assembly checkpoint signaling"/>
    <property type="evidence" value="ECO:0007669"/>
    <property type="project" value="TreeGrafter"/>
</dbReference>